<keyword evidence="8" id="KW-0175">Coiled coil</keyword>
<dbReference type="GO" id="GO:0009279">
    <property type="term" value="C:cell outer membrane"/>
    <property type="evidence" value="ECO:0007669"/>
    <property type="project" value="UniProtKB-SubCell"/>
</dbReference>
<keyword evidence="6" id="KW-0472">Membrane</keyword>
<name>A0A4Z0M7F0_9GAMM</name>
<dbReference type="PANTHER" id="PTHR30026:SF20">
    <property type="entry name" value="OUTER MEMBRANE PROTEIN TOLC"/>
    <property type="match status" value="1"/>
</dbReference>
<comment type="caution">
    <text evidence="10">The sequence shown here is derived from an EMBL/GenBank/DDBJ whole genome shotgun (WGS) entry which is preliminary data.</text>
</comment>
<evidence type="ECO:0000256" key="6">
    <source>
        <dbReference type="ARBA" id="ARBA00023136"/>
    </source>
</evidence>
<dbReference type="Proteomes" id="UP000298050">
    <property type="component" value="Unassembled WGS sequence"/>
</dbReference>
<reference evidence="10 11" key="1">
    <citation type="submission" date="2019-04" db="EMBL/GenBank/DDBJ databases">
        <title>Taxonomy of novel Haliea sp. from mangrove soil of West Coast of India.</title>
        <authorList>
            <person name="Verma A."/>
            <person name="Kumar P."/>
            <person name="Krishnamurthi S."/>
        </authorList>
    </citation>
    <scope>NUCLEOTIDE SEQUENCE [LARGE SCALE GENOMIC DNA]</scope>
    <source>
        <strain evidence="10 11">SAOS-164</strain>
    </source>
</reference>
<comment type="subcellular location">
    <subcellularLocation>
        <location evidence="1">Cell outer membrane</location>
    </subcellularLocation>
</comment>
<keyword evidence="7" id="KW-0998">Cell outer membrane</keyword>
<feature type="signal peptide" evidence="9">
    <location>
        <begin position="1"/>
        <end position="20"/>
    </location>
</feature>
<keyword evidence="4" id="KW-1134">Transmembrane beta strand</keyword>
<feature type="coiled-coil region" evidence="8">
    <location>
        <begin position="371"/>
        <end position="398"/>
    </location>
</feature>
<evidence type="ECO:0000256" key="2">
    <source>
        <dbReference type="ARBA" id="ARBA00007613"/>
    </source>
</evidence>
<keyword evidence="11" id="KW-1185">Reference proteome</keyword>
<dbReference type="EMBL" id="SRLE01000004">
    <property type="protein sequence ID" value="TGD75326.1"/>
    <property type="molecule type" value="Genomic_DNA"/>
</dbReference>
<evidence type="ECO:0000256" key="7">
    <source>
        <dbReference type="ARBA" id="ARBA00023237"/>
    </source>
</evidence>
<evidence type="ECO:0000256" key="8">
    <source>
        <dbReference type="SAM" id="Coils"/>
    </source>
</evidence>
<evidence type="ECO:0000256" key="9">
    <source>
        <dbReference type="SAM" id="SignalP"/>
    </source>
</evidence>
<dbReference type="Pfam" id="PF02321">
    <property type="entry name" value="OEP"/>
    <property type="match status" value="1"/>
</dbReference>
<evidence type="ECO:0000256" key="5">
    <source>
        <dbReference type="ARBA" id="ARBA00022692"/>
    </source>
</evidence>
<protein>
    <submittedName>
        <fullName evidence="10">TolC family protein</fullName>
    </submittedName>
</protein>
<proteinExistence type="inferred from homology"/>
<accession>A0A4Z0M7F0</accession>
<dbReference type="InterPro" id="IPR003423">
    <property type="entry name" value="OMP_efflux"/>
</dbReference>
<dbReference type="GO" id="GO:0015562">
    <property type="term" value="F:efflux transmembrane transporter activity"/>
    <property type="evidence" value="ECO:0007669"/>
    <property type="project" value="InterPro"/>
</dbReference>
<keyword evidence="9" id="KW-0732">Signal</keyword>
<organism evidence="10 11">
    <name type="scientific">Mangrovimicrobium sediminis</name>
    <dbReference type="NCBI Taxonomy" id="2562682"/>
    <lineage>
        <taxon>Bacteria</taxon>
        <taxon>Pseudomonadati</taxon>
        <taxon>Pseudomonadota</taxon>
        <taxon>Gammaproteobacteria</taxon>
        <taxon>Cellvibrionales</taxon>
        <taxon>Halieaceae</taxon>
        <taxon>Mangrovimicrobium</taxon>
    </lineage>
</organism>
<dbReference type="PANTHER" id="PTHR30026">
    <property type="entry name" value="OUTER MEMBRANE PROTEIN TOLC"/>
    <property type="match status" value="1"/>
</dbReference>
<evidence type="ECO:0000313" key="10">
    <source>
        <dbReference type="EMBL" id="TGD75326.1"/>
    </source>
</evidence>
<dbReference type="GO" id="GO:1990281">
    <property type="term" value="C:efflux pump complex"/>
    <property type="evidence" value="ECO:0007669"/>
    <property type="project" value="TreeGrafter"/>
</dbReference>
<feature type="chain" id="PRO_5021413855" evidence="9">
    <location>
        <begin position="21"/>
        <end position="485"/>
    </location>
</feature>
<evidence type="ECO:0000256" key="1">
    <source>
        <dbReference type="ARBA" id="ARBA00004442"/>
    </source>
</evidence>
<dbReference type="SUPFAM" id="SSF56954">
    <property type="entry name" value="Outer membrane efflux proteins (OEP)"/>
    <property type="match status" value="1"/>
</dbReference>
<comment type="similarity">
    <text evidence="2">Belongs to the outer membrane factor (OMF) (TC 1.B.17) family.</text>
</comment>
<dbReference type="AlphaFoldDB" id="A0A4Z0M7F0"/>
<evidence type="ECO:0000256" key="3">
    <source>
        <dbReference type="ARBA" id="ARBA00022448"/>
    </source>
</evidence>
<gene>
    <name evidence="10" type="ORF">E4634_04865</name>
</gene>
<keyword evidence="3" id="KW-0813">Transport</keyword>
<dbReference type="RefSeq" id="WP_135441465.1">
    <property type="nucleotide sequence ID" value="NZ_SRLE01000004.1"/>
</dbReference>
<keyword evidence="5" id="KW-0812">Transmembrane</keyword>
<evidence type="ECO:0000313" key="11">
    <source>
        <dbReference type="Proteomes" id="UP000298050"/>
    </source>
</evidence>
<dbReference type="Gene3D" id="1.20.1600.10">
    <property type="entry name" value="Outer membrane efflux proteins (OEP)"/>
    <property type="match status" value="1"/>
</dbReference>
<dbReference type="InterPro" id="IPR051906">
    <property type="entry name" value="TolC-like"/>
</dbReference>
<evidence type="ECO:0000256" key="4">
    <source>
        <dbReference type="ARBA" id="ARBA00022452"/>
    </source>
</evidence>
<dbReference type="GO" id="GO:0015288">
    <property type="term" value="F:porin activity"/>
    <property type="evidence" value="ECO:0007669"/>
    <property type="project" value="TreeGrafter"/>
</dbReference>
<sequence>MERFCSALSLALLVSAGASAGAREGGGEGVGNRAFDNGIASALAAPVTRGSALELSLDDAVAFALRANHRYLNLVDQVAASDLDYEAAQTVYKTHFGSSLSSDARLGAEVGSSYSLFMDKRNESGSRYGLGFYNSTFGDNTLSEWRLSYTLPFFRNPLDSQRLAIFQAEINAARSRRLAQIGRDELANQVVAAYLRLAMSMQAELLTAEEYAIAETFLARQRVRQRNGEVSALELSEAQLNTIDARQAQDQAALERSSQEDSFRLLLGMDPHRELSIDGEVLGEVPEPLVAQPLAELETGALTRRAEVQAKKEELLMLGRRIESTRVGVIPPLEVSLHYSLVGEGDGLEDSFSVDDQRFGVGLRMDTDLQNSEVRIRQRQLQLQRAALQREYDYLQRSLVAEVRKAYHKAQRAHSFLDYLQQFLAVAEQKHEQAEVLYQRGEVTELELFQSHHQVSQANHRILSARVDYLLAEQSLALAAGVLRY</sequence>